<dbReference type="GeneID" id="20268191"/>
<organism evidence="1 2">
    <name type="scientific">Loveridge's garter snake virus 1</name>
    <dbReference type="NCBI Taxonomy" id="1881951"/>
    <lineage>
        <taxon>Viruses</taxon>
        <taxon>Riboviria</taxon>
        <taxon>Orthornavirae</taxon>
        <taxon>Negarnaviricota</taxon>
        <taxon>Haploviricotina</taxon>
        <taxon>Monjiviricetes</taxon>
        <taxon>Mononegavirales</taxon>
        <taxon>Bornaviridae</taxon>
        <taxon>Orthobornavirus</taxon>
        <taxon>Orthobornavirus elapsoideae</taxon>
    </lineage>
</organism>
<gene>
    <name evidence="1" type="primary">M</name>
</gene>
<protein>
    <submittedName>
        <fullName evidence="1">Matrix protein</fullName>
    </submittedName>
</protein>
<dbReference type="InterPro" id="IPR038520">
    <property type="entry name" value="BDV_M_sf"/>
</dbReference>
<sequence length="142" mass="16141">MAPKHEYIELKDKVIVPGWKTLMLEIDFVGGASRNQFVNFPLLSVKDDFRLPREKRLINYLTVDAEPSGHGSVNIYLLFSDFLVQTLNSISVYKDPIKQHMYVRLTENQSKHAINAAFDVHSYRLRNVGVGPLGPDIRATSP</sequence>
<dbReference type="EMBL" id="KM114265">
    <property type="protein sequence ID" value="AIL50413.1"/>
    <property type="molecule type" value="Viral_cRNA"/>
</dbReference>
<dbReference type="Gene3D" id="2.70.20.40">
    <property type="entry name" value="Borna disease virus, matrix protein"/>
    <property type="match status" value="1"/>
</dbReference>
<dbReference type="RefSeq" id="YP_009055061.1">
    <property type="nucleotide sequence ID" value="NC_024778.1"/>
</dbReference>
<dbReference type="InterPro" id="IPR032414">
    <property type="entry name" value="BDV_M"/>
</dbReference>
<dbReference type="OrthoDB" id="12045at10239"/>
<evidence type="ECO:0000313" key="1">
    <source>
        <dbReference type="EMBL" id="AIL50413.1"/>
    </source>
</evidence>
<dbReference type="KEGG" id="vg:20268191"/>
<accession>A0A077ERC2</accession>
<name>A0A077ERC2_9MONO</name>
<dbReference type="Pfam" id="PF16520">
    <property type="entry name" value="Matrix_Borna"/>
    <property type="match status" value="1"/>
</dbReference>
<keyword evidence="2" id="KW-1185">Reference proteome</keyword>
<proteinExistence type="predicted"/>
<evidence type="ECO:0000313" key="2">
    <source>
        <dbReference type="Proteomes" id="UP000156487"/>
    </source>
</evidence>
<reference evidence="1 2" key="1">
    <citation type="journal article" date="2014" name="Genome Announc.">
        <title>Genome Sequence of a Bornavirus Recovered from an African Garter Snake (Elapsoidea loveridgei).</title>
        <authorList>
            <person name="Stenglein M.D."/>
            <person name="Leavitt E.B."/>
            <person name="Abramovitch M.A."/>
            <person name="McGuire J.A."/>
            <person name="DeRisi J.L."/>
        </authorList>
    </citation>
    <scope>NUCLEOTIDE SEQUENCE [LARGE SCALE GENOMIC DNA]</scope>
    <source>
        <strain evidence="1">251327</strain>
    </source>
</reference>
<dbReference type="Proteomes" id="UP000156487">
    <property type="component" value="Segment"/>
</dbReference>